<dbReference type="Pfam" id="PF03398">
    <property type="entry name" value="Ist1"/>
    <property type="match status" value="1"/>
</dbReference>
<sequence length="405" mass="44949">MAVARIKLLRNKREAVMRQMRRDIALLLRSGQDATARIRVEHVIREQNVFAANEFIELFCELLFLDFQSLQSEADLKEGIASLIFASPRCSEIPELVALRKIFEKKYGKDFVSAATDLRPNSGVNRLLKVMKEIAKEHQIEWDTAESEKELLKAPEEIIEGPRTFASASSLPVRRAPFLSAEPNQPIAKPINEGETGNMHFEDTVSAAQAAAESAKQAIAAAQAAAYLANNGLNQASLVPGLDHKLNTSNINHGLGILSGNSTAPSMPHYSQINNYQRMDHYSDGPGGTPYESQNFDRSHYPGNEGTRPIQTDINHMDGENISRRQSYNSSSAHSGIKFDESDCDEEIETEEPPAAGVYPPPERFPPPVPPSSHVYLDSVARVHPKLPDYDELAARFEALKYRKS</sequence>
<evidence type="ECO:0000313" key="3">
    <source>
        <dbReference type="EMBL" id="VFU61805.1"/>
    </source>
</evidence>
<protein>
    <recommendedName>
        <fullName evidence="4">IST1-like protein</fullName>
    </recommendedName>
</protein>
<dbReference type="InterPro" id="IPR042277">
    <property type="entry name" value="IST1-like"/>
</dbReference>
<feature type="region of interest" description="Disordered" evidence="2">
    <location>
        <begin position="326"/>
        <end position="371"/>
    </location>
</feature>
<dbReference type="PANTHER" id="PTHR12161">
    <property type="entry name" value="IST1 FAMILY MEMBER"/>
    <property type="match status" value="1"/>
</dbReference>
<dbReference type="InterPro" id="IPR005061">
    <property type="entry name" value="Ist1"/>
</dbReference>
<dbReference type="PANTHER" id="PTHR12161:SF55">
    <property type="entry name" value="REGULATOR OF VPS4 ACTIVITY IN THE MVB PATHWAY PROTEIN"/>
    <property type="match status" value="1"/>
</dbReference>
<dbReference type="Gene3D" id="1.20.1260.60">
    <property type="entry name" value="Vacuolar protein sorting-associated protein Ist1"/>
    <property type="match status" value="1"/>
</dbReference>
<feature type="region of interest" description="Disordered" evidence="2">
    <location>
        <begin position="282"/>
        <end position="310"/>
    </location>
</feature>
<dbReference type="FunFam" id="1.20.1260.60:FF:000002">
    <property type="entry name" value="Vacuolar protein sorting-associated protein IST1"/>
    <property type="match status" value="1"/>
</dbReference>
<feature type="compositionally biased region" description="Acidic residues" evidence="2">
    <location>
        <begin position="342"/>
        <end position="352"/>
    </location>
</feature>
<dbReference type="EMBL" id="CAADRP010002130">
    <property type="protein sequence ID" value="VFU61805.1"/>
    <property type="molecule type" value="Genomic_DNA"/>
</dbReference>
<evidence type="ECO:0000256" key="1">
    <source>
        <dbReference type="ARBA" id="ARBA00005536"/>
    </source>
</evidence>
<organism evidence="3">
    <name type="scientific">Salix viminalis</name>
    <name type="common">Common osier</name>
    <name type="synonym">Basket willow</name>
    <dbReference type="NCBI Taxonomy" id="40686"/>
    <lineage>
        <taxon>Eukaryota</taxon>
        <taxon>Viridiplantae</taxon>
        <taxon>Streptophyta</taxon>
        <taxon>Embryophyta</taxon>
        <taxon>Tracheophyta</taxon>
        <taxon>Spermatophyta</taxon>
        <taxon>Magnoliopsida</taxon>
        <taxon>eudicotyledons</taxon>
        <taxon>Gunneridae</taxon>
        <taxon>Pentapetalae</taxon>
        <taxon>rosids</taxon>
        <taxon>fabids</taxon>
        <taxon>Malpighiales</taxon>
        <taxon>Salicaceae</taxon>
        <taxon>Saliceae</taxon>
        <taxon>Salix</taxon>
    </lineage>
</organism>
<gene>
    <name evidence="3" type="ORF">SVIM_LOCUS463583</name>
</gene>
<proteinExistence type="inferred from homology"/>
<evidence type="ECO:0008006" key="4">
    <source>
        <dbReference type="Google" id="ProtNLM"/>
    </source>
</evidence>
<dbReference type="AlphaFoldDB" id="A0A6N2N4G9"/>
<evidence type="ECO:0000256" key="2">
    <source>
        <dbReference type="SAM" id="MobiDB-lite"/>
    </source>
</evidence>
<reference evidence="3" key="1">
    <citation type="submission" date="2019-03" db="EMBL/GenBank/DDBJ databases">
        <authorList>
            <person name="Mank J."/>
            <person name="Almeida P."/>
        </authorList>
    </citation>
    <scope>NUCLEOTIDE SEQUENCE</scope>
    <source>
        <strain evidence="3">78183</strain>
    </source>
</reference>
<comment type="similarity">
    <text evidence="1">Belongs to the IST1 family.</text>
</comment>
<feature type="compositionally biased region" description="Pro residues" evidence="2">
    <location>
        <begin position="359"/>
        <end position="371"/>
    </location>
</feature>
<accession>A0A6N2N4G9</accession>
<name>A0A6N2N4G9_SALVM</name>
<dbReference type="GO" id="GO:0015031">
    <property type="term" value="P:protein transport"/>
    <property type="evidence" value="ECO:0007669"/>
    <property type="project" value="InterPro"/>
</dbReference>